<keyword evidence="6 13" id="KW-0436">Ligase</keyword>
<dbReference type="FunFam" id="3.40.50.620:FF:000085">
    <property type="entry name" value="Tyrosine--tRNA ligase 1 cytoplasmic"/>
    <property type="match status" value="1"/>
</dbReference>
<gene>
    <name evidence="16" type="ORF">LUZ62_033957</name>
    <name evidence="15" type="ORF">LUZ62_083918</name>
</gene>
<evidence type="ECO:0000256" key="3">
    <source>
        <dbReference type="ARBA" id="ARBA00005594"/>
    </source>
</evidence>
<dbReference type="Pfam" id="PF00579">
    <property type="entry name" value="tRNA-synt_1b"/>
    <property type="match status" value="1"/>
</dbReference>
<protein>
    <recommendedName>
        <fullName evidence="4">tyrosine--tRNA ligase</fullName>
        <ecNumber evidence="4">6.1.1.1</ecNumber>
    </recommendedName>
    <alternativeName>
        <fullName evidence="11">Tyrosyl-tRNA synthetase</fullName>
    </alternativeName>
</protein>
<evidence type="ECO:0000256" key="2">
    <source>
        <dbReference type="ARBA" id="ARBA00004514"/>
    </source>
</evidence>
<evidence type="ECO:0000256" key="7">
    <source>
        <dbReference type="ARBA" id="ARBA00022741"/>
    </source>
</evidence>
<keyword evidence="5" id="KW-0963">Cytoplasm</keyword>
<feature type="region of interest" description="Disordered" evidence="14">
    <location>
        <begin position="1"/>
        <end position="27"/>
    </location>
</feature>
<dbReference type="InterPro" id="IPR014729">
    <property type="entry name" value="Rossmann-like_a/b/a_fold"/>
</dbReference>
<dbReference type="EC" id="6.1.1.1" evidence="4"/>
<keyword evidence="17" id="KW-1185">Reference proteome</keyword>
<dbReference type="GO" id="GO:0004831">
    <property type="term" value="F:tyrosine-tRNA ligase activity"/>
    <property type="evidence" value="ECO:0007669"/>
    <property type="project" value="UniProtKB-EC"/>
</dbReference>
<evidence type="ECO:0000313" key="15">
    <source>
        <dbReference type="EMBL" id="KAJ4749513.1"/>
    </source>
</evidence>
<evidence type="ECO:0000256" key="13">
    <source>
        <dbReference type="RuleBase" id="RU363036"/>
    </source>
</evidence>
<keyword evidence="8 13" id="KW-0067">ATP-binding</keyword>
<name>A0AAV8C5Y4_9POAL</name>
<dbReference type="EMBL" id="JAMFTS010000001">
    <property type="protein sequence ID" value="KAJ4821391.1"/>
    <property type="molecule type" value="Genomic_DNA"/>
</dbReference>
<evidence type="ECO:0000256" key="12">
    <source>
        <dbReference type="ARBA" id="ARBA00048248"/>
    </source>
</evidence>
<comment type="caution">
    <text evidence="15">The sequence shown here is derived from an EMBL/GenBank/DDBJ whole genome shotgun (WGS) entry which is preliminary data.</text>
</comment>
<dbReference type="FunFam" id="3.40.50.620:FF:000103">
    <property type="entry name" value="tyrosine--tRNA ligase 1, cytoplasmic"/>
    <property type="match status" value="1"/>
</dbReference>
<dbReference type="PIRSF" id="PIRSF006588">
    <property type="entry name" value="TyrRS_arch_euk"/>
    <property type="match status" value="1"/>
</dbReference>
<evidence type="ECO:0000256" key="11">
    <source>
        <dbReference type="ARBA" id="ARBA00033323"/>
    </source>
</evidence>
<accession>A0AAV8C5Y4</accession>
<evidence type="ECO:0000256" key="14">
    <source>
        <dbReference type="SAM" id="MobiDB-lite"/>
    </source>
</evidence>
<proteinExistence type="inferred from homology"/>
<reference evidence="15" key="1">
    <citation type="submission" date="2022-08" db="EMBL/GenBank/DDBJ databases">
        <authorList>
            <person name="Marques A."/>
        </authorList>
    </citation>
    <scope>NUCLEOTIDE SEQUENCE</scope>
    <source>
        <strain evidence="15">RhyPub2mFocal</strain>
        <tissue evidence="15">Leaves</tissue>
    </source>
</reference>
<keyword evidence="9 13" id="KW-0648">Protein biosynthesis</keyword>
<dbReference type="InterPro" id="IPR050489">
    <property type="entry name" value="Tyr-tRNA_synthase"/>
</dbReference>
<dbReference type="PANTHER" id="PTHR46264:SF4">
    <property type="entry name" value="TYROSINE--TRNA LIGASE, CYTOPLASMIC"/>
    <property type="match status" value="1"/>
</dbReference>
<evidence type="ECO:0000256" key="4">
    <source>
        <dbReference type="ARBA" id="ARBA00013160"/>
    </source>
</evidence>
<evidence type="ECO:0000256" key="9">
    <source>
        <dbReference type="ARBA" id="ARBA00022917"/>
    </source>
</evidence>
<dbReference type="GO" id="GO:0006437">
    <property type="term" value="P:tyrosyl-tRNA aminoacylation"/>
    <property type="evidence" value="ECO:0007669"/>
    <property type="project" value="TreeGrafter"/>
</dbReference>
<evidence type="ECO:0000256" key="5">
    <source>
        <dbReference type="ARBA" id="ARBA00022490"/>
    </source>
</evidence>
<evidence type="ECO:0000313" key="16">
    <source>
        <dbReference type="EMBL" id="KAJ4821391.1"/>
    </source>
</evidence>
<comment type="subcellular location">
    <subcellularLocation>
        <location evidence="2">Cytoplasm</location>
        <location evidence="2">Cytosol</location>
    </subcellularLocation>
</comment>
<dbReference type="InterPro" id="IPR023617">
    <property type="entry name" value="Tyr-tRNA-ligase_arc/euk-type"/>
</dbReference>
<dbReference type="AlphaFoldDB" id="A0AAV8C5Y4"/>
<dbReference type="GO" id="GO:0005829">
    <property type="term" value="C:cytosol"/>
    <property type="evidence" value="ECO:0007669"/>
    <property type="project" value="UniProtKB-SubCell"/>
</dbReference>
<dbReference type="Proteomes" id="UP001140206">
    <property type="component" value="Chromosome 5"/>
</dbReference>
<dbReference type="Gene3D" id="3.40.50.620">
    <property type="entry name" value="HUPs"/>
    <property type="match status" value="2"/>
</dbReference>
<dbReference type="SUPFAM" id="SSF52374">
    <property type="entry name" value="Nucleotidylyl transferase"/>
    <property type="match status" value="1"/>
</dbReference>
<dbReference type="EMBL" id="JAMFTS010000005">
    <property type="protein sequence ID" value="KAJ4749513.1"/>
    <property type="molecule type" value="Genomic_DNA"/>
</dbReference>
<dbReference type="InterPro" id="IPR002305">
    <property type="entry name" value="aa-tRNA-synth_Ic"/>
</dbReference>
<sequence length="372" mass="42042">MADASASAVGSLSLDASPSTPPAMTPEEKYELVRSVGEECIQEDELRNLLAKKPNPICYDGFEPSGRMHIAQGVMKAISVNKLTRAGCTVKIWIADWFAQLNNKMGGDLKKIRTIGNYLIEIWKAVGMDLQKVEFLWSSDEINSRASEYWPLVMDIARRNNLPRIIRCSQIMGRTDQDELTAAQIFYPCMQCADIFFLKADICQLGMDQRKVNVLAREYCDDIKRKNKPIILSHHMLPGLKEGQEKMSKSDPTSSIYMEDEEADVNLKIKKAFCPPQVVDGNPCLEYIKYIVLPWFGTFEVMRPEQNGGNKVFTTMEELIADYESGSLHPGDVKPALAKAINQILQPVRDHFKNNPTARDLLKTVKAYRVTR</sequence>
<comment type="catalytic activity">
    <reaction evidence="12">
        <text>tRNA(Tyr) + L-tyrosine + ATP = L-tyrosyl-tRNA(Tyr) + AMP + diphosphate + H(+)</text>
        <dbReference type="Rhea" id="RHEA:10220"/>
        <dbReference type="Rhea" id="RHEA-COMP:9706"/>
        <dbReference type="Rhea" id="RHEA-COMP:9707"/>
        <dbReference type="ChEBI" id="CHEBI:15378"/>
        <dbReference type="ChEBI" id="CHEBI:30616"/>
        <dbReference type="ChEBI" id="CHEBI:33019"/>
        <dbReference type="ChEBI" id="CHEBI:58315"/>
        <dbReference type="ChEBI" id="CHEBI:78442"/>
        <dbReference type="ChEBI" id="CHEBI:78536"/>
        <dbReference type="ChEBI" id="CHEBI:456215"/>
        <dbReference type="EC" id="6.1.1.1"/>
    </reaction>
</comment>
<evidence type="ECO:0000256" key="6">
    <source>
        <dbReference type="ARBA" id="ARBA00022598"/>
    </source>
</evidence>
<dbReference type="NCBIfam" id="NF006330">
    <property type="entry name" value="PRK08560.1"/>
    <property type="match status" value="1"/>
</dbReference>
<dbReference type="GO" id="GO:0005524">
    <property type="term" value="F:ATP binding"/>
    <property type="evidence" value="ECO:0007669"/>
    <property type="project" value="UniProtKB-KW"/>
</dbReference>
<comment type="similarity">
    <text evidence="3 13">Belongs to the class-I aminoacyl-tRNA synthetase family.</text>
</comment>
<dbReference type="Proteomes" id="UP001140206">
    <property type="component" value="Chromosome 1"/>
</dbReference>
<feature type="compositionally biased region" description="Polar residues" evidence="14">
    <location>
        <begin position="8"/>
        <end position="18"/>
    </location>
</feature>
<evidence type="ECO:0000256" key="10">
    <source>
        <dbReference type="ARBA" id="ARBA00023146"/>
    </source>
</evidence>
<organism evidence="15 17">
    <name type="scientific">Rhynchospora pubera</name>
    <dbReference type="NCBI Taxonomy" id="906938"/>
    <lineage>
        <taxon>Eukaryota</taxon>
        <taxon>Viridiplantae</taxon>
        <taxon>Streptophyta</taxon>
        <taxon>Embryophyta</taxon>
        <taxon>Tracheophyta</taxon>
        <taxon>Spermatophyta</taxon>
        <taxon>Magnoliopsida</taxon>
        <taxon>Liliopsida</taxon>
        <taxon>Poales</taxon>
        <taxon>Cyperaceae</taxon>
        <taxon>Cyperoideae</taxon>
        <taxon>Rhynchosporeae</taxon>
        <taxon>Rhynchospora</taxon>
    </lineage>
</organism>
<keyword evidence="10 13" id="KW-0030">Aminoacyl-tRNA synthetase</keyword>
<evidence type="ECO:0000313" key="17">
    <source>
        <dbReference type="Proteomes" id="UP001140206"/>
    </source>
</evidence>
<dbReference type="PANTHER" id="PTHR46264">
    <property type="entry name" value="TYROSINE-TRNA LIGASE"/>
    <property type="match status" value="1"/>
</dbReference>
<evidence type="ECO:0000256" key="1">
    <source>
        <dbReference type="ARBA" id="ARBA00002025"/>
    </source>
</evidence>
<comment type="function">
    <text evidence="1">Catalyzes the attachment of tyrosine to tRNA(Tyr) in a two-step reaction: tyrosine is first activated by ATP to form Tyr-AMP and then transferred to the acceptor end of tRNA(Tyr).</text>
</comment>
<evidence type="ECO:0000256" key="8">
    <source>
        <dbReference type="ARBA" id="ARBA00022840"/>
    </source>
</evidence>
<keyword evidence="7 13" id="KW-0547">Nucleotide-binding</keyword>